<dbReference type="PANTHER" id="PTHR48453">
    <property type="entry name" value="CCHC-TYPE DOMAIN-CONTAINING PROTEIN"/>
    <property type="match status" value="1"/>
</dbReference>
<keyword evidence="3" id="KW-1185">Reference proteome</keyword>
<accession>A0ABD3KU29</accession>
<proteinExistence type="predicted"/>
<dbReference type="Proteomes" id="UP001634007">
    <property type="component" value="Unassembled WGS sequence"/>
</dbReference>
<organism evidence="2 3">
    <name type="scientific">Eucalyptus globulus</name>
    <name type="common">Tasmanian blue gum</name>
    <dbReference type="NCBI Taxonomy" id="34317"/>
    <lineage>
        <taxon>Eukaryota</taxon>
        <taxon>Viridiplantae</taxon>
        <taxon>Streptophyta</taxon>
        <taxon>Embryophyta</taxon>
        <taxon>Tracheophyta</taxon>
        <taxon>Spermatophyta</taxon>
        <taxon>Magnoliopsida</taxon>
        <taxon>eudicotyledons</taxon>
        <taxon>Gunneridae</taxon>
        <taxon>Pentapetalae</taxon>
        <taxon>rosids</taxon>
        <taxon>malvids</taxon>
        <taxon>Myrtales</taxon>
        <taxon>Myrtaceae</taxon>
        <taxon>Myrtoideae</taxon>
        <taxon>Eucalypteae</taxon>
        <taxon>Eucalyptus</taxon>
    </lineage>
</organism>
<name>A0ABD3KU29_EUCGL</name>
<sequence>MGQGPISTRILSFAYNKDFNLSSTLRNLKAYNIVTGSASLTDGEPSNDENAKRRHHQDSRAPHGERGRETSTGQVYQELTPDVMVILLPYIGLLSLCRGALSSGLNLVDYASDGSTSEKDEEKETEICGDQTNGESNLVKIRSEQRFPLLGEPVCLTDDDICSLECKAVLLRTLKFKDLILLNQSPVTASAEFVSGSSVPEEENYAWDYVQHRWSNRKSSLSTYLGTTCQRPGHLAEDCLVAAGQNKSTSIPKDLLGLYRRCKQIGKSSSAARCNECQSTHSLATRIVWRLVLIVKCSKATCKVTDISDLLGCHYCFHKFYEMCTASWKGAGLANIRRSISCEDHFSWQRMNFLNAGAEDSAYIVSRHPQRSKHVQISEVSGRWGWGRVSFRSGFRLPHPAKSRAKV</sequence>
<evidence type="ECO:0000256" key="1">
    <source>
        <dbReference type="SAM" id="MobiDB-lite"/>
    </source>
</evidence>
<gene>
    <name evidence="2" type="ORF">ACJRO7_018543</name>
</gene>
<evidence type="ECO:0000313" key="3">
    <source>
        <dbReference type="Proteomes" id="UP001634007"/>
    </source>
</evidence>
<protein>
    <submittedName>
        <fullName evidence="2">Uncharacterized protein</fullName>
    </submittedName>
</protein>
<feature type="compositionally biased region" description="Basic and acidic residues" evidence="1">
    <location>
        <begin position="58"/>
        <end position="69"/>
    </location>
</feature>
<comment type="caution">
    <text evidence="2">The sequence shown here is derived from an EMBL/GenBank/DDBJ whole genome shotgun (WGS) entry which is preliminary data.</text>
</comment>
<dbReference type="AlphaFoldDB" id="A0ABD3KU29"/>
<evidence type="ECO:0000313" key="2">
    <source>
        <dbReference type="EMBL" id="KAL3743254.1"/>
    </source>
</evidence>
<dbReference type="EMBL" id="JBJKBG010000004">
    <property type="protein sequence ID" value="KAL3743254.1"/>
    <property type="molecule type" value="Genomic_DNA"/>
</dbReference>
<dbReference type="Gene3D" id="3.30.60.220">
    <property type="match status" value="1"/>
</dbReference>
<dbReference type="PANTHER" id="PTHR48453:SF1">
    <property type="entry name" value="CCHC-TYPE DOMAIN-CONTAINING PROTEIN"/>
    <property type="match status" value="1"/>
</dbReference>
<feature type="region of interest" description="Disordered" evidence="1">
    <location>
        <begin position="37"/>
        <end position="75"/>
    </location>
</feature>
<reference evidence="2 3" key="1">
    <citation type="submission" date="2024-11" db="EMBL/GenBank/DDBJ databases">
        <title>Chromosome-level genome assembly of Eucalyptus globulus Labill. provides insights into its genome evolution.</title>
        <authorList>
            <person name="Li X."/>
        </authorList>
    </citation>
    <scope>NUCLEOTIDE SEQUENCE [LARGE SCALE GENOMIC DNA]</scope>
    <source>
        <strain evidence="2">CL2024</strain>
        <tissue evidence="2">Fresh tender leaves</tissue>
    </source>
</reference>